<dbReference type="PANTHER" id="PTHR43531:SF11">
    <property type="entry name" value="METHYL-ACCEPTING CHEMOTAXIS PROTEIN 3"/>
    <property type="match status" value="1"/>
</dbReference>
<comment type="caution">
    <text evidence="7">The sequence shown here is derived from an EMBL/GenBank/DDBJ whole genome shotgun (WGS) entry which is preliminary data.</text>
</comment>
<dbReference type="Pfam" id="PF00015">
    <property type="entry name" value="MCPsignal"/>
    <property type="match status" value="1"/>
</dbReference>
<evidence type="ECO:0000256" key="1">
    <source>
        <dbReference type="ARBA" id="ARBA00022500"/>
    </source>
</evidence>
<dbReference type="PROSITE" id="PS50885">
    <property type="entry name" value="HAMP"/>
    <property type="match status" value="1"/>
</dbReference>
<evidence type="ECO:0000256" key="3">
    <source>
        <dbReference type="PROSITE-ProRule" id="PRU00284"/>
    </source>
</evidence>
<keyword evidence="4" id="KW-1133">Transmembrane helix</keyword>
<dbReference type="PANTHER" id="PTHR43531">
    <property type="entry name" value="PROTEIN ICFG"/>
    <property type="match status" value="1"/>
</dbReference>
<dbReference type="PROSITE" id="PS50111">
    <property type="entry name" value="CHEMOTAXIS_TRANSDUC_2"/>
    <property type="match status" value="1"/>
</dbReference>
<dbReference type="AlphaFoldDB" id="A0AA41FDZ1"/>
<reference evidence="7" key="1">
    <citation type="journal article" date="2021" name="Gut Microbes">
        <title>A synthetic consortium of 100 gut commensals modulates the composition and function in a colon model of the microbiome of elderly subjects.</title>
        <authorList>
            <person name="Perez M."/>
            <person name="Ntemiri A."/>
            <person name="Tan H."/>
            <person name="Harris H.M.B."/>
            <person name="Roager H.M."/>
            <person name="Ribiere C."/>
            <person name="O'Toole P.W."/>
        </authorList>
    </citation>
    <scope>NUCLEOTIDE SEQUENCE</scope>
    <source>
        <strain evidence="7">MCC335</strain>
    </source>
</reference>
<dbReference type="EMBL" id="WQPS01000012">
    <property type="protein sequence ID" value="MBT9809991.1"/>
    <property type="molecule type" value="Genomic_DNA"/>
</dbReference>
<keyword evidence="4" id="KW-0812">Transmembrane</keyword>
<feature type="domain" description="HAMP" evidence="6">
    <location>
        <begin position="208"/>
        <end position="261"/>
    </location>
</feature>
<dbReference type="InterPro" id="IPR004089">
    <property type="entry name" value="MCPsignal_dom"/>
</dbReference>
<evidence type="ECO:0000259" key="5">
    <source>
        <dbReference type="PROSITE" id="PS50111"/>
    </source>
</evidence>
<proteinExistence type="inferred from homology"/>
<evidence type="ECO:0000256" key="2">
    <source>
        <dbReference type="ARBA" id="ARBA00029447"/>
    </source>
</evidence>
<keyword evidence="1" id="KW-0145">Chemotaxis</keyword>
<dbReference type="Pfam" id="PF12729">
    <property type="entry name" value="4HB_MCP_1"/>
    <property type="match status" value="1"/>
</dbReference>
<sequence length="563" mass="61778">MKTFSIGRKLLVSYTVILVLMSIGFGVSIFNLINLNSKMEVFYKGPFVVNESANVIYSNFERMQKATYRTIVNTDEEIIREAMANALDSANVIRNELPVVRKHFLGDPQIIDRLEDCLNRLTPMREHVLSLAHENKNKEAAAYMEENNIQVIGEAQKELDKLIESGNSKGLQLMEELRERQVQAILILGVVGVVSIIISLCFGVFISKGISRGIRELEQAARNIAAGRLSAVRIIYESGDEMGNLADDMRSMATTLTTVIRDETYLLNEMAEGNFDINIREEDSYVGELDSVRLSLDRIISNLRDTLLQISQSAEQVAAGSEQVSSGAVIQAQGATEQAASIESLFTAISDISKQVENNVKKAKEVSGQSETVHMDAEDSRGQMQDMLSAMAEIRDSSKTIERIIKTIEDIAFQTNILALNAGVEAARAGEHGKGFSVVANEIRNLANKSSEASKSTADLIKKSLDRVNHGDRIANRTAESLMEVVKGVESITGSIRSITDASVKQEVSIRRITQEINRISEVIQSNSATAEEIAAASEELSCQAQLLSGLAGRFRLGRANAL</sequence>
<dbReference type="GO" id="GO:0005886">
    <property type="term" value="C:plasma membrane"/>
    <property type="evidence" value="ECO:0007669"/>
    <property type="project" value="TreeGrafter"/>
</dbReference>
<dbReference type="GO" id="GO:0006935">
    <property type="term" value="P:chemotaxis"/>
    <property type="evidence" value="ECO:0007669"/>
    <property type="project" value="UniProtKB-KW"/>
</dbReference>
<evidence type="ECO:0000313" key="8">
    <source>
        <dbReference type="Proteomes" id="UP000708338"/>
    </source>
</evidence>
<dbReference type="Gene3D" id="1.10.287.950">
    <property type="entry name" value="Methyl-accepting chemotaxis protein"/>
    <property type="match status" value="1"/>
</dbReference>
<dbReference type="SMART" id="SM00283">
    <property type="entry name" value="MA"/>
    <property type="match status" value="1"/>
</dbReference>
<dbReference type="SMART" id="SM00304">
    <property type="entry name" value="HAMP"/>
    <property type="match status" value="2"/>
</dbReference>
<organism evidence="7 8">
    <name type="scientific">Enterocloster citroniae</name>
    <dbReference type="NCBI Taxonomy" id="358743"/>
    <lineage>
        <taxon>Bacteria</taxon>
        <taxon>Bacillati</taxon>
        <taxon>Bacillota</taxon>
        <taxon>Clostridia</taxon>
        <taxon>Lachnospirales</taxon>
        <taxon>Lachnospiraceae</taxon>
        <taxon>Enterocloster</taxon>
    </lineage>
</organism>
<gene>
    <name evidence="7" type="ORF">GPL26_10095</name>
</gene>
<dbReference type="SUPFAM" id="SSF58104">
    <property type="entry name" value="Methyl-accepting chemotaxis protein (MCP) signaling domain"/>
    <property type="match status" value="1"/>
</dbReference>
<dbReference type="PRINTS" id="PR00260">
    <property type="entry name" value="CHEMTRNSDUCR"/>
</dbReference>
<dbReference type="InterPro" id="IPR003660">
    <property type="entry name" value="HAMP_dom"/>
</dbReference>
<evidence type="ECO:0000313" key="7">
    <source>
        <dbReference type="EMBL" id="MBT9809991.1"/>
    </source>
</evidence>
<accession>A0AA41FDZ1</accession>
<feature type="transmembrane region" description="Helical" evidence="4">
    <location>
        <begin position="184"/>
        <end position="206"/>
    </location>
</feature>
<dbReference type="Pfam" id="PF00672">
    <property type="entry name" value="HAMP"/>
    <property type="match status" value="1"/>
</dbReference>
<comment type="similarity">
    <text evidence="2">Belongs to the methyl-accepting chemotaxis (MCP) protein family.</text>
</comment>
<dbReference type="GO" id="GO:0004888">
    <property type="term" value="F:transmembrane signaling receptor activity"/>
    <property type="evidence" value="ECO:0007669"/>
    <property type="project" value="InterPro"/>
</dbReference>
<feature type="transmembrane region" description="Helical" evidence="4">
    <location>
        <begin position="12"/>
        <end position="33"/>
    </location>
</feature>
<name>A0AA41FDZ1_9FIRM</name>
<dbReference type="GO" id="GO:0007165">
    <property type="term" value="P:signal transduction"/>
    <property type="evidence" value="ECO:0007669"/>
    <property type="project" value="UniProtKB-KW"/>
</dbReference>
<dbReference type="InterPro" id="IPR024478">
    <property type="entry name" value="HlyB_4HB_MCP"/>
</dbReference>
<keyword evidence="4" id="KW-0472">Membrane</keyword>
<protein>
    <submittedName>
        <fullName evidence="7">HAMP domain-containing protein</fullName>
    </submittedName>
</protein>
<dbReference type="InterPro" id="IPR051310">
    <property type="entry name" value="MCP_chemotaxis"/>
</dbReference>
<dbReference type="Gene3D" id="6.10.340.10">
    <property type="match status" value="1"/>
</dbReference>
<keyword evidence="3" id="KW-0807">Transducer</keyword>
<evidence type="ECO:0000256" key="4">
    <source>
        <dbReference type="SAM" id="Phobius"/>
    </source>
</evidence>
<dbReference type="InterPro" id="IPR004090">
    <property type="entry name" value="Chemotax_Me-accpt_rcpt"/>
</dbReference>
<dbReference type="CDD" id="cd06225">
    <property type="entry name" value="HAMP"/>
    <property type="match status" value="1"/>
</dbReference>
<dbReference type="RefSeq" id="WP_045092715.1">
    <property type="nucleotide sequence ID" value="NZ_CABJDD010000003.1"/>
</dbReference>
<feature type="domain" description="Methyl-accepting transducer" evidence="5">
    <location>
        <begin position="313"/>
        <end position="542"/>
    </location>
</feature>
<evidence type="ECO:0000259" key="6">
    <source>
        <dbReference type="PROSITE" id="PS50885"/>
    </source>
</evidence>
<dbReference type="Proteomes" id="UP000708338">
    <property type="component" value="Unassembled WGS sequence"/>
</dbReference>